<evidence type="ECO:0000313" key="2">
    <source>
        <dbReference type="Proteomes" id="UP000811609"/>
    </source>
</evidence>
<dbReference type="EMBL" id="CM031813">
    <property type="protein sequence ID" value="KAG6655094.1"/>
    <property type="molecule type" value="Genomic_DNA"/>
</dbReference>
<protein>
    <submittedName>
        <fullName evidence="1">Uncharacterized protein</fullName>
    </submittedName>
</protein>
<dbReference type="Proteomes" id="UP000811609">
    <property type="component" value="Chromosome 5"/>
</dbReference>
<proteinExistence type="predicted"/>
<organism evidence="1 2">
    <name type="scientific">Carya illinoinensis</name>
    <name type="common">Pecan</name>
    <dbReference type="NCBI Taxonomy" id="32201"/>
    <lineage>
        <taxon>Eukaryota</taxon>
        <taxon>Viridiplantae</taxon>
        <taxon>Streptophyta</taxon>
        <taxon>Embryophyta</taxon>
        <taxon>Tracheophyta</taxon>
        <taxon>Spermatophyta</taxon>
        <taxon>Magnoliopsida</taxon>
        <taxon>eudicotyledons</taxon>
        <taxon>Gunneridae</taxon>
        <taxon>Pentapetalae</taxon>
        <taxon>rosids</taxon>
        <taxon>fabids</taxon>
        <taxon>Fagales</taxon>
        <taxon>Juglandaceae</taxon>
        <taxon>Carya</taxon>
    </lineage>
</organism>
<dbReference type="AlphaFoldDB" id="A0A8T1QLV6"/>
<accession>A0A8T1QLV6</accession>
<comment type="caution">
    <text evidence="1">The sequence shown here is derived from an EMBL/GenBank/DDBJ whole genome shotgun (WGS) entry which is preliminary data.</text>
</comment>
<reference evidence="1" key="1">
    <citation type="submission" date="2020-12" db="EMBL/GenBank/DDBJ databases">
        <title>WGS assembly of Carya illinoinensis cv. Pawnee.</title>
        <authorList>
            <person name="Platts A."/>
            <person name="Shu S."/>
            <person name="Wright S."/>
            <person name="Barry K."/>
            <person name="Edger P."/>
            <person name="Pires J.C."/>
            <person name="Schmutz J."/>
        </authorList>
    </citation>
    <scope>NUCLEOTIDE SEQUENCE</scope>
    <source>
        <tissue evidence="1">Leaf</tissue>
    </source>
</reference>
<sequence length="108" mass="13047">MVFFPISISISSATWCISKLLLSPIFKNLQIHKENFSFFKNTRRGNERRVKKRGENERETTEGEKRMKQFISFFQVHASSPMRLQQELFIFKYHNQIERYLNRVRFGP</sequence>
<gene>
    <name evidence="1" type="ORF">CIPAW_05G191600</name>
</gene>
<name>A0A8T1QLV6_CARIL</name>
<keyword evidence="2" id="KW-1185">Reference proteome</keyword>
<evidence type="ECO:0000313" key="1">
    <source>
        <dbReference type="EMBL" id="KAG6655094.1"/>
    </source>
</evidence>